<feature type="transmembrane region" description="Helical" evidence="1">
    <location>
        <begin position="101"/>
        <end position="124"/>
    </location>
</feature>
<keyword evidence="1" id="KW-1133">Transmembrane helix</keyword>
<accession>A0AAF0Z7V3</accession>
<sequence>MAEPRRTSLLERSAGLWSRAYPRRWRFAYGEDLVGTLVDLAGPDAATVRLRDGLSVLRAGWSLRLREHPPLLPWLAYRLFERRLPARYRSWVMDDLLGWSYAARGMAVGLMVVVGGIALVGVLFPAVRQLIPPDPVVFLAIVSGPLVVQMLFGARYWARKAWRRHVGGWVPPELRRRSERLDAQTELALYRASLRQGRGGWSIGGGATRG</sequence>
<dbReference type="Proteomes" id="UP001304340">
    <property type="component" value="Chromosome"/>
</dbReference>
<organism evidence="2 3">
    <name type="scientific">Sanguibacter biliveldensis</name>
    <dbReference type="NCBI Taxonomy" id="3030830"/>
    <lineage>
        <taxon>Bacteria</taxon>
        <taxon>Bacillati</taxon>
        <taxon>Actinomycetota</taxon>
        <taxon>Actinomycetes</taxon>
        <taxon>Micrococcales</taxon>
        <taxon>Sanguibacteraceae</taxon>
        <taxon>Sanguibacter</taxon>
    </lineage>
</organism>
<keyword evidence="3" id="KW-1185">Reference proteome</keyword>
<reference evidence="3" key="1">
    <citation type="submission" date="2023-11" db="EMBL/GenBank/DDBJ databases">
        <authorList>
            <person name="Helweg L.P."/>
            <person name="Kiel A."/>
            <person name="Hitz F."/>
            <person name="Ruckert-Reed C."/>
            <person name="Busche T."/>
            <person name="Kaltschmidt B."/>
            <person name="Kaltschmidt C."/>
        </authorList>
    </citation>
    <scope>NUCLEOTIDE SEQUENCE [LARGE SCALE GENOMIC DNA]</scope>
    <source>
        <strain evidence="3">4.1</strain>
    </source>
</reference>
<proteinExistence type="predicted"/>
<evidence type="ECO:0000313" key="2">
    <source>
        <dbReference type="EMBL" id="WPF82086.1"/>
    </source>
</evidence>
<dbReference type="KEGG" id="sbil:SANBI_003419"/>
<name>A0AAF0Z7V3_9MICO</name>
<keyword evidence="1" id="KW-0812">Transmembrane</keyword>
<dbReference type="AlphaFoldDB" id="A0AAF0Z7V3"/>
<keyword evidence="1" id="KW-0472">Membrane</keyword>
<protein>
    <submittedName>
        <fullName evidence="2">Uncharacterized protein</fullName>
    </submittedName>
</protein>
<feature type="transmembrane region" description="Helical" evidence="1">
    <location>
        <begin position="136"/>
        <end position="158"/>
    </location>
</feature>
<evidence type="ECO:0000313" key="3">
    <source>
        <dbReference type="Proteomes" id="UP001304340"/>
    </source>
</evidence>
<evidence type="ECO:0000256" key="1">
    <source>
        <dbReference type="SAM" id="Phobius"/>
    </source>
</evidence>
<dbReference type="EMBL" id="CP138359">
    <property type="protein sequence ID" value="WPF82086.1"/>
    <property type="molecule type" value="Genomic_DNA"/>
</dbReference>
<gene>
    <name evidence="2" type="ORF">SANBI_003419</name>
</gene>
<dbReference type="RefSeq" id="WP_319157200.1">
    <property type="nucleotide sequence ID" value="NZ_CP138359.1"/>
</dbReference>